<proteinExistence type="predicted"/>
<keyword evidence="2" id="KW-1185">Reference proteome</keyword>
<gene>
    <name evidence="1" type="ORF">KC01_LOCUS17949</name>
</gene>
<evidence type="ECO:0000313" key="2">
    <source>
        <dbReference type="Proteomes" id="UP001497482"/>
    </source>
</evidence>
<dbReference type="Proteomes" id="UP001497482">
    <property type="component" value="Chromosome 18"/>
</dbReference>
<accession>A0AAV2KDP6</accession>
<sequence>MFFFYASSWLAMRASDWLIVQGGYYTAAIAMRSSPIIPFRRDNQEAPSLASASTLLLPALPFFLPPLFTHMQSTVNRPPPALSEQMGAVQDSRLIFLAPHTHLSSSKA</sequence>
<organism evidence="1 2">
    <name type="scientific">Knipowitschia caucasica</name>
    <name type="common">Caucasian dwarf goby</name>
    <name type="synonym">Pomatoschistus caucasicus</name>
    <dbReference type="NCBI Taxonomy" id="637954"/>
    <lineage>
        <taxon>Eukaryota</taxon>
        <taxon>Metazoa</taxon>
        <taxon>Chordata</taxon>
        <taxon>Craniata</taxon>
        <taxon>Vertebrata</taxon>
        <taxon>Euteleostomi</taxon>
        <taxon>Actinopterygii</taxon>
        <taxon>Neopterygii</taxon>
        <taxon>Teleostei</taxon>
        <taxon>Neoteleostei</taxon>
        <taxon>Acanthomorphata</taxon>
        <taxon>Gobiaria</taxon>
        <taxon>Gobiiformes</taxon>
        <taxon>Gobioidei</taxon>
        <taxon>Gobiidae</taxon>
        <taxon>Gobiinae</taxon>
        <taxon>Knipowitschia</taxon>
    </lineage>
</organism>
<name>A0AAV2KDP6_KNICA</name>
<protein>
    <submittedName>
        <fullName evidence="1">Uncharacterized protein</fullName>
    </submittedName>
</protein>
<evidence type="ECO:0000313" key="1">
    <source>
        <dbReference type="EMBL" id="CAL1588080.1"/>
    </source>
</evidence>
<dbReference type="AlphaFoldDB" id="A0AAV2KDP6"/>
<dbReference type="EMBL" id="OZ035840">
    <property type="protein sequence ID" value="CAL1588080.1"/>
    <property type="molecule type" value="Genomic_DNA"/>
</dbReference>
<reference evidence="1 2" key="1">
    <citation type="submission" date="2024-04" db="EMBL/GenBank/DDBJ databases">
        <authorList>
            <person name="Waldvogel A.-M."/>
            <person name="Schoenle A."/>
        </authorList>
    </citation>
    <scope>NUCLEOTIDE SEQUENCE [LARGE SCALE GENOMIC DNA]</scope>
</reference>